<feature type="transmembrane region" description="Helical" evidence="1">
    <location>
        <begin position="366"/>
        <end position="388"/>
    </location>
</feature>
<dbReference type="EMBL" id="PCRE01000005">
    <property type="protein sequence ID" value="PIP15330.1"/>
    <property type="molecule type" value="Genomic_DNA"/>
</dbReference>
<name>A0A2G9Y7X7_9BACT</name>
<dbReference type="PANTHER" id="PTHR38454">
    <property type="entry name" value="INTEGRAL MEMBRANE PROTEIN-RELATED"/>
    <property type="match status" value="1"/>
</dbReference>
<keyword evidence="1" id="KW-1133">Transmembrane helix</keyword>
<reference evidence="2 3" key="1">
    <citation type="submission" date="2017-09" db="EMBL/GenBank/DDBJ databases">
        <title>Depth-based differentiation of microbial function through sediment-hosted aquifers and enrichment of novel symbionts in the deep terrestrial subsurface.</title>
        <authorList>
            <person name="Probst A.J."/>
            <person name="Ladd B."/>
            <person name="Jarett J.K."/>
            <person name="Geller-Mcgrath D.E."/>
            <person name="Sieber C.M."/>
            <person name="Emerson J.B."/>
            <person name="Anantharaman K."/>
            <person name="Thomas B.C."/>
            <person name="Malmstrom R."/>
            <person name="Stieglmeier M."/>
            <person name="Klingl A."/>
            <person name="Woyke T."/>
            <person name="Ryan C.M."/>
            <person name="Banfield J.F."/>
        </authorList>
    </citation>
    <scope>NUCLEOTIDE SEQUENCE [LARGE SCALE GENOMIC DNA]</scope>
    <source>
        <strain evidence="2">CG23_combo_of_CG06-09_8_20_14_all_35_49</strain>
    </source>
</reference>
<feature type="transmembrane region" description="Helical" evidence="1">
    <location>
        <begin position="74"/>
        <end position="96"/>
    </location>
</feature>
<proteinExistence type="predicted"/>
<comment type="caution">
    <text evidence="2">The sequence shown here is derived from an EMBL/GenBank/DDBJ whole genome shotgun (WGS) entry which is preliminary data.</text>
</comment>
<evidence type="ECO:0000313" key="2">
    <source>
        <dbReference type="EMBL" id="PIP15330.1"/>
    </source>
</evidence>
<evidence type="ECO:0000256" key="1">
    <source>
        <dbReference type="SAM" id="Phobius"/>
    </source>
</evidence>
<dbReference type="InterPro" id="IPR018580">
    <property type="entry name" value="Uncharacterised_YfhO"/>
</dbReference>
<evidence type="ECO:0008006" key="4">
    <source>
        <dbReference type="Google" id="ProtNLM"/>
    </source>
</evidence>
<feature type="transmembrane region" description="Helical" evidence="1">
    <location>
        <begin position="227"/>
        <end position="246"/>
    </location>
</feature>
<feature type="transmembrane region" description="Helical" evidence="1">
    <location>
        <begin position="337"/>
        <end position="360"/>
    </location>
</feature>
<dbReference type="AlphaFoldDB" id="A0A2G9Y7X7"/>
<feature type="transmembrane region" description="Helical" evidence="1">
    <location>
        <begin position="308"/>
        <end position="325"/>
    </location>
</feature>
<feature type="transmembrane region" description="Helical" evidence="1">
    <location>
        <begin position="7"/>
        <end position="27"/>
    </location>
</feature>
<organism evidence="2 3">
    <name type="scientific">Candidatus Roizmanbacteria bacterium CG23_combo_of_CG06-09_8_20_14_all_35_49</name>
    <dbReference type="NCBI Taxonomy" id="1974863"/>
    <lineage>
        <taxon>Bacteria</taxon>
        <taxon>Candidatus Roizmaniibacteriota</taxon>
    </lineage>
</organism>
<gene>
    <name evidence="2" type="ORF">COX47_00315</name>
</gene>
<feature type="transmembrane region" description="Helical" evidence="1">
    <location>
        <begin position="103"/>
        <end position="120"/>
    </location>
</feature>
<evidence type="ECO:0000313" key="3">
    <source>
        <dbReference type="Proteomes" id="UP000231025"/>
    </source>
</evidence>
<keyword evidence="1" id="KW-0472">Membrane</keyword>
<feature type="transmembrane region" description="Helical" evidence="1">
    <location>
        <begin position="197"/>
        <end position="215"/>
    </location>
</feature>
<feature type="transmembrane region" description="Helical" evidence="1">
    <location>
        <begin position="400"/>
        <end position="420"/>
    </location>
</feature>
<keyword evidence="1" id="KW-0812">Transmembrane</keyword>
<feature type="transmembrane region" description="Helical" evidence="1">
    <location>
        <begin position="126"/>
        <end position="146"/>
    </location>
</feature>
<dbReference type="PANTHER" id="PTHR38454:SF1">
    <property type="entry name" value="INTEGRAL MEMBRANE PROTEIN"/>
    <property type="match status" value="1"/>
</dbReference>
<accession>A0A2G9Y7X7</accession>
<sequence>MKKIINRFLPLVIFLIFVGIFFANLFFPQLSIYFTPDLGRSDTIHLGFPLRYLFTQMVRLHKIPLWTNQIGTGIPLLAGGQTGIFNIINYLLLFFLPAAQSMNLLYFIFTLIALLSTYSFARYLKFSRPVSIFVSVIFSFSGVFIFRLQHISVFTSSCLLPLVFLLALRTVEKLDTKDALVLAFVICQQIFIGHPQYVFITLLGMMILVFYFLAIKKEKFIIKLKRMLFLIVAVSFGIAMASVQILPTFEFKAFSVRGQGLSFSEATIQSFSPKYFLTLIYPFIFGNPANASYQLFNKGGLDIFWEKTAYIGIIPLILAFFGVFYKKKQSLYKKAMIFLLIVSLLLVLGRYSPISFVYLFPPFNFFQIPARFLILMIFSLSILAGYGLEMLRLEKINQSALKFLLIIFAFASSLFILYLYHPTIPVKDLLKPPESSNFFKEKPGRIYQLGASWPYIKELQTQGWQDTSYYLFAKNSLDANLNLLYGSIQTGVYDALLTQREKLIQSLLVNEAKGNLINFTAVSSPLHKKILDLTSTRFLISPFQFSDPDLKPVKKISPPPSTTWPPFYIYENIRYLPRIRFINNYQVVKNEDEALKVISSKSFNPATMAVIEENLAKKTLDQSTSEINLIKNTDEELIIDVKNNKEGILVIADSFYPGWQAFIDAKQTKIYPANINQRAVFINAGRHQVRFRFISQPFEIGKKVSLVFFIIWAGLFVATIKAGHRHPYSKDDSE</sequence>
<feature type="transmembrane region" description="Helical" evidence="1">
    <location>
        <begin position="153"/>
        <end position="171"/>
    </location>
</feature>
<dbReference type="Proteomes" id="UP000231025">
    <property type="component" value="Unassembled WGS sequence"/>
</dbReference>
<protein>
    <recommendedName>
        <fullName evidence="4">Membrane protein 6-pyruvoyl-tetrahydropterin synthase-related domain-containing protein</fullName>
    </recommendedName>
</protein>